<dbReference type="InterPro" id="IPR002525">
    <property type="entry name" value="Transp_IS110-like_N"/>
</dbReference>
<reference evidence="2 3" key="1">
    <citation type="submission" date="2020-04" db="EMBL/GenBank/DDBJ databases">
        <authorList>
            <person name="De Canck E."/>
        </authorList>
    </citation>
    <scope>NUCLEOTIDE SEQUENCE [LARGE SCALE GENOMIC DNA]</scope>
    <source>
        <strain evidence="2 3">LMG 28614</strain>
    </source>
</reference>
<evidence type="ECO:0000259" key="1">
    <source>
        <dbReference type="Pfam" id="PF01548"/>
    </source>
</evidence>
<keyword evidence="3" id="KW-1185">Reference proteome</keyword>
<dbReference type="EMBL" id="CADIKK010000043">
    <property type="protein sequence ID" value="CAB3805940.1"/>
    <property type="molecule type" value="Genomic_DNA"/>
</dbReference>
<name>A0A6S7BNX3_9BURK</name>
<proteinExistence type="predicted"/>
<dbReference type="AlphaFoldDB" id="A0A6S7BNX3"/>
<dbReference type="GO" id="GO:0006313">
    <property type="term" value="P:DNA transposition"/>
    <property type="evidence" value="ECO:0007669"/>
    <property type="project" value="InterPro"/>
</dbReference>
<dbReference type="Pfam" id="PF01548">
    <property type="entry name" value="DEDD_Tnp_IS110"/>
    <property type="match status" value="1"/>
</dbReference>
<evidence type="ECO:0000313" key="2">
    <source>
        <dbReference type="EMBL" id="CAB3805940.1"/>
    </source>
</evidence>
<dbReference type="Proteomes" id="UP000494365">
    <property type="component" value="Unassembled WGS sequence"/>
</dbReference>
<dbReference type="GO" id="GO:0003677">
    <property type="term" value="F:DNA binding"/>
    <property type="evidence" value="ECO:0007669"/>
    <property type="project" value="InterPro"/>
</dbReference>
<protein>
    <recommendedName>
        <fullName evidence="1">Transposase IS110-like N-terminal domain-containing protein</fullName>
    </recommendedName>
</protein>
<accession>A0A6S7BNX3</accession>
<evidence type="ECO:0000313" key="3">
    <source>
        <dbReference type="Proteomes" id="UP000494365"/>
    </source>
</evidence>
<dbReference type="RefSeq" id="WP_246279280.1">
    <property type="nucleotide sequence ID" value="NZ_CADIKK010000043.1"/>
</dbReference>
<organism evidence="2 3">
    <name type="scientific">Paraburkholderia ultramafica</name>
    <dbReference type="NCBI Taxonomy" id="1544867"/>
    <lineage>
        <taxon>Bacteria</taxon>
        <taxon>Pseudomonadati</taxon>
        <taxon>Pseudomonadota</taxon>
        <taxon>Betaproteobacteria</taxon>
        <taxon>Burkholderiales</taxon>
        <taxon>Burkholderiaceae</taxon>
        <taxon>Paraburkholderia</taxon>
    </lineage>
</organism>
<dbReference type="GO" id="GO:0004803">
    <property type="term" value="F:transposase activity"/>
    <property type="evidence" value="ECO:0007669"/>
    <property type="project" value="InterPro"/>
</dbReference>
<gene>
    <name evidence="2" type="ORF">LMG28614_06270</name>
</gene>
<feature type="domain" description="Transposase IS110-like N-terminal" evidence="1">
    <location>
        <begin position="6"/>
        <end position="106"/>
    </location>
</feature>
<sequence length="112" mass="12472">MKNFSGIDLHSNNSVVVVSDDVDHIIYQRQVPNDALQSRAVLAPHREELEGVVVEATYNWYLLVDALLADGYHVHLANPAAIRQYEGLKYSGDFTDAAHLAQLQRFGLLPEG</sequence>